<dbReference type="Proteomes" id="UP000246715">
    <property type="component" value="Segment"/>
</dbReference>
<dbReference type="EMBL" id="DQ491001">
    <property type="protein sequence ID" value="ABT13622.1"/>
    <property type="molecule type" value="Genomic_DNA"/>
</dbReference>
<organism evidence="1 2">
    <name type="scientific">Paramecium bursaria Chlorella virus MT325</name>
    <name type="common">PBCV-MT325</name>
    <dbReference type="NCBI Taxonomy" id="346932"/>
    <lineage>
        <taxon>Viruses</taxon>
        <taxon>Varidnaviria</taxon>
        <taxon>Bamfordvirae</taxon>
        <taxon>Nucleocytoviricota</taxon>
        <taxon>Megaviricetes</taxon>
        <taxon>Algavirales</taxon>
        <taxon>Phycodnaviridae</taxon>
        <taxon>Chlorovirus</taxon>
        <taxon>Chlorovirus conductrix</taxon>
        <taxon>Paramecium bursaria Chlorella virus A1</taxon>
    </lineage>
</organism>
<gene>
    <name evidence="1" type="primary">m068L</name>
    <name evidence="1" type="ORF">MT325_m068L</name>
</gene>
<protein>
    <submittedName>
        <fullName evidence="1">Uncharacterized protein m068L</fullName>
    </submittedName>
</protein>
<name>A7ITE8_PBCVM</name>
<evidence type="ECO:0000313" key="2">
    <source>
        <dbReference type="Proteomes" id="UP000246715"/>
    </source>
</evidence>
<organismHost>
    <name type="scientific">Paramecium bursaria</name>
    <dbReference type="NCBI Taxonomy" id="74790"/>
</organismHost>
<evidence type="ECO:0000313" key="1">
    <source>
        <dbReference type="EMBL" id="ABT13622.1"/>
    </source>
</evidence>
<accession>A7ITE8</accession>
<reference evidence="1 2" key="1">
    <citation type="journal article" date="2007" name="Virology">
        <title>Sequence and annotation of the 314-kb MT325 and the 321-kb FR483 viruses that infect Chlorella Pbi.</title>
        <authorList>
            <person name="Fitzgerald L.A."/>
            <person name="Graves M.V."/>
            <person name="Li X."/>
            <person name="Feldblyum T."/>
            <person name="Hartigan J."/>
            <person name="Van Etten J.L."/>
        </authorList>
    </citation>
    <scope>NUCLEOTIDE SEQUENCE [LARGE SCALE GENOMIC DNA]</scope>
    <source>
        <strain evidence="1 2">MT325</strain>
    </source>
</reference>
<proteinExistence type="predicted"/>
<sequence length="157" mass="18212">MWSDICDIRTEDPYIFCDVTISLFFDETSIYIYIDKITKHEVLHISHLGGSTKPKPHDIIYIVARRSKMYRGGSRWNRSNAAWSGRLSPEITYSHRRVDIIRQRIYISVCEKTCRSCSVQCEIREICTSDCANRGIVPRNLYCCAYIKISCCAILSK</sequence>